<evidence type="ECO:0000313" key="2">
    <source>
        <dbReference type="Proteomes" id="UP000709672"/>
    </source>
</evidence>
<organism evidence="1 2">
    <name type="scientific">Candidatus Sungiibacteriota bacterium</name>
    <dbReference type="NCBI Taxonomy" id="2750080"/>
    <lineage>
        <taxon>Bacteria</taxon>
        <taxon>Candidatus Sungiibacteriota</taxon>
    </lineage>
</organism>
<proteinExistence type="predicted"/>
<evidence type="ECO:0000313" key="1">
    <source>
        <dbReference type="EMBL" id="MBI2465965.1"/>
    </source>
</evidence>
<protein>
    <submittedName>
        <fullName evidence="1">Uncharacterized protein</fullName>
    </submittedName>
</protein>
<dbReference type="AlphaFoldDB" id="A0A931YDJ1"/>
<dbReference type="Proteomes" id="UP000709672">
    <property type="component" value="Unassembled WGS sequence"/>
</dbReference>
<comment type="caution">
    <text evidence="1">The sequence shown here is derived from an EMBL/GenBank/DDBJ whole genome shotgun (WGS) entry which is preliminary data.</text>
</comment>
<dbReference type="EMBL" id="JACPHQ010000021">
    <property type="protein sequence ID" value="MBI2465965.1"/>
    <property type="molecule type" value="Genomic_DNA"/>
</dbReference>
<accession>A0A931YDJ1</accession>
<sequence length="89" mass="10182">MNRGKWYLVYTYRDAYGGGLAGTIEHEEIPLKATTEDGAVAEAKVIWEKKVAEARTYWEKQKKEWANPPASPFEDGPHTPRVIYKISLQ</sequence>
<name>A0A931YDJ1_9BACT</name>
<reference evidence="1" key="1">
    <citation type="submission" date="2020-07" db="EMBL/GenBank/DDBJ databases">
        <title>Huge and variable diversity of episymbiotic CPR bacteria and DPANN archaea in groundwater ecosystems.</title>
        <authorList>
            <person name="He C.Y."/>
            <person name="Keren R."/>
            <person name="Whittaker M."/>
            <person name="Farag I.F."/>
            <person name="Doudna J."/>
            <person name="Cate J.H.D."/>
            <person name="Banfield J.F."/>
        </authorList>
    </citation>
    <scope>NUCLEOTIDE SEQUENCE</scope>
    <source>
        <strain evidence="1">NC_groundwater_418_Ag_B-0.1um_45_10</strain>
    </source>
</reference>
<gene>
    <name evidence="1" type="ORF">HYV66_01910</name>
</gene>